<dbReference type="HOGENOM" id="CLU_1982661_0_0_1"/>
<evidence type="ECO:0000313" key="1">
    <source>
        <dbReference type="EMBL" id="EFP88061.1"/>
    </source>
</evidence>
<sequence>MAMSACQRPLRSPTSSPAGAGWATYNSETFFAKLGKSCVRVDARSKGMHTVVTSRWNTFGRCQSLLRWLDDSEARKACKDGLQTDPLGQKLRTTIIELERDKSKAIIILKMAKRVNPTAHESITPT</sequence>
<dbReference type="InParanoid" id="E3KUW1"/>
<evidence type="ECO:0000313" key="2">
    <source>
        <dbReference type="Proteomes" id="UP000008783"/>
    </source>
</evidence>
<dbReference type="RefSeq" id="XP_003332480.1">
    <property type="nucleotide sequence ID" value="XM_003332432.1"/>
</dbReference>
<proteinExistence type="predicted"/>
<dbReference type="AlphaFoldDB" id="E3KUW1"/>
<dbReference type="EMBL" id="DS178311">
    <property type="protein sequence ID" value="EFP88061.1"/>
    <property type="molecule type" value="Genomic_DNA"/>
</dbReference>
<dbReference type="GeneID" id="10535202"/>
<name>E3KUW1_PUCGT</name>
<accession>E3KUW1</accession>
<dbReference type="VEuPathDB" id="FungiDB:PGTG_12508"/>
<protein>
    <submittedName>
        <fullName evidence="1">Uncharacterized protein</fullName>
    </submittedName>
</protein>
<reference key="1">
    <citation type="submission" date="2007-01" db="EMBL/GenBank/DDBJ databases">
        <title>The Genome Sequence of Puccinia graminis f. sp. tritici Strain CRL 75-36-700-3.</title>
        <authorList>
            <consortium name="The Broad Institute Genome Sequencing Platform"/>
            <person name="Birren B."/>
            <person name="Lander E."/>
            <person name="Galagan J."/>
            <person name="Nusbaum C."/>
            <person name="Devon K."/>
            <person name="Cuomo C."/>
            <person name="Jaffe D."/>
            <person name="Butler J."/>
            <person name="Alvarez P."/>
            <person name="Gnerre S."/>
            <person name="Grabherr M."/>
            <person name="Mauceli E."/>
            <person name="Brockman W."/>
            <person name="Young S."/>
            <person name="LaButti K."/>
            <person name="Sykes S."/>
            <person name="DeCaprio D."/>
            <person name="Crawford M."/>
            <person name="Koehrsen M."/>
            <person name="Engels R."/>
            <person name="Montgomery P."/>
            <person name="Pearson M."/>
            <person name="Howarth C."/>
            <person name="Larson L."/>
            <person name="White J."/>
            <person name="Zeng Q."/>
            <person name="Kodira C."/>
            <person name="Yandava C."/>
            <person name="Alvarado L."/>
            <person name="O'Leary S."/>
            <person name="Szabo L."/>
            <person name="Dean R."/>
            <person name="Schein J."/>
        </authorList>
    </citation>
    <scope>NUCLEOTIDE SEQUENCE</scope>
    <source>
        <strain>CRL 75-36-700-3</strain>
    </source>
</reference>
<gene>
    <name evidence="1" type="ORF">PGTG_12508</name>
</gene>
<reference evidence="2" key="2">
    <citation type="journal article" date="2011" name="Proc. Natl. Acad. Sci. U.S.A.">
        <title>Obligate biotrophy features unraveled by the genomic analysis of rust fungi.</title>
        <authorList>
            <person name="Duplessis S."/>
            <person name="Cuomo C.A."/>
            <person name="Lin Y.-C."/>
            <person name="Aerts A."/>
            <person name="Tisserant E."/>
            <person name="Veneault-Fourrey C."/>
            <person name="Joly D.L."/>
            <person name="Hacquard S."/>
            <person name="Amselem J."/>
            <person name="Cantarel B.L."/>
            <person name="Chiu R."/>
            <person name="Coutinho P.M."/>
            <person name="Feau N."/>
            <person name="Field M."/>
            <person name="Frey P."/>
            <person name="Gelhaye E."/>
            <person name="Goldberg J."/>
            <person name="Grabherr M.G."/>
            <person name="Kodira C.D."/>
            <person name="Kohler A."/>
            <person name="Kuees U."/>
            <person name="Lindquist E.A."/>
            <person name="Lucas S.M."/>
            <person name="Mago R."/>
            <person name="Mauceli E."/>
            <person name="Morin E."/>
            <person name="Murat C."/>
            <person name="Pangilinan J.L."/>
            <person name="Park R."/>
            <person name="Pearson M."/>
            <person name="Quesneville H."/>
            <person name="Rouhier N."/>
            <person name="Sakthikumar S."/>
            <person name="Salamov A.A."/>
            <person name="Schmutz J."/>
            <person name="Selles B."/>
            <person name="Shapiro H."/>
            <person name="Tanguay P."/>
            <person name="Tuskan G.A."/>
            <person name="Henrissat B."/>
            <person name="Van de Peer Y."/>
            <person name="Rouze P."/>
            <person name="Ellis J.G."/>
            <person name="Dodds P.N."/>
            <person name="Schein J.E."/>
            <person name="Zhong S."/>
            <person name="Hamelin R.C."/>
            <person name="Grigoriev I.V."/>
            <person name="Szabo L.J."/>
            <person name="Martin F."/>
        </authorList>
    </citation>
    <scope>NUCLEOTIDE SEQUENCE [LARGE SCALE GENOMIC DNA]</scope>
    <source>
        <strain evidence="2">CRL 75-36-700-3 / race SCCL</strain>
    </source>
</reference>
<organism evidence="1 2">
    <name type="scientific">Puccinia graminis f. sp. tritici (strain CRL 75-36-700-3 / race SCCL)</name>
    <name type="common">Black stem rust fungus</name>
    <dbReference type="NCBI Taxonomy" id="418459"/>
    <lineage>
        <taxon>Eukaryota</taxon>
        <taxon>Fungi</taxon>
        <taxon>Dikarya</taxon>
        <taxon>Basidiomycota</taxon>
        <taxon>Pucciniomycotina</taxon>
        <taxon>Pucciniomycetes</taxon>
        <taxon>Pucciniales</taxon>
        <taxon>Pucciniaceae</taxon>
        <taxon>Puccinia</taxon>
    </lineage>
</organism>
<dbReference type="KEGG" id="pgr:PGTG_12508"/>
<keyword evidence="2" id="KW-1185">Reference proteome</keyword>
<dbReference type="Proteomes" id="UP000008783">
    <property type="component" value="Unassembled WGS sequence"/>
</dbReference>